<dbReference type="Pfam" id="PF17963">
    <property type="entry name" value="Big_9"/>
    <property type="match status" value="1"/>
</dbReference>
<accession>A0A6M0CUH4</accession>
<dbReference type="InterPro" id="IPR013783">
    <property type="entry name" value="Ig-like_fold"/>
</dbReference>
<gene>
    <name evidence="1" type="ORF">GWK10_18240</name>
</gene>
<dbReference type="GO" id="GO:0016020">
    <property type="term" value="C:membrane"/>
    <property type="evidence" value="ECO:0007669"/>
    <property type="project" value="TreeGrafter"/>
</dbReference>
<dbReference type="PANTHER" id="PTHR46182">
    <property type="entry name" value="FI19480P1"/>
    <property type="match status" value="1"/>
</dbReference>
<proteinExistence type="predicted"/>
<dbReference type="Proteomes" id="UP000474296">
    <property type="component" value="Unassembled WGS sequence"/>
</dbReference>
<evidence type="ECO:0000313" key="2">
    <source>
        <dbReference type="Proteomes" id="UP000474296"/>
    </source>
</evidence>
<evidence type="ECO:0000313" key="1">
    <source>
        <dbReference type="EMBL" id="NER19157.1"/>
    </source>
</evidence>
<dbReference type="PANTHER" id="PTHR46182:SF2">
    <property type="entry name" value="FI19480P1"/>
    <property type="match status" value="1"/>
</dbReference>
<keyword evidence="2" id="KW-1185">Reference proteome</keyword>
<protein>
    <recommendedName>
        <fullName evidence="3">Tandem-95 repeat protein</fullName>
    </recommendedName>
</protein>
<dbReference type="Gene3D" id="2.60.40.2810">
    <property type="match status" value="1"/>
</dbReference>
<organism evidence="1 2">
    <name type="scientific">Spongiivirga citrea</name>
    <dbReference type="NCBI Taxonomy" id="1481457"/>
    <lineage>
        <taxon>Bacteria</taxon>
        <taxon>Pseudomonadati</taxon>
        <taxon>Bacteroidota</taxon>
        <taxon>Flavobacteriia</taxon>
        <taxon>Flavobacteriales</taxon>
        <taxon>Flavobacteriaceae</taxon>
        <taxon>Spongiivirga</taxon>
    </lineage>
</organism>
<name>A0A6M0CUH4_9FLAO</name>
<dbReference type="EMBL" id="JAABOQ010000016">
    <property type="protein sequence ID" value="NER19157.1"/>
    <property type="molecule type" value="Genomic_DNA"/>
</dbReference>
<dbReference type="SUPFAM" id="SSF49299">
    <property type="entry name" value="PKD domain"/>
    <property type="match status" value="1"/>
</dbReference>
<reference evidence="1 2" key="1">
    <citation type="submission" date="2020-01" db="EMBL/GenBank/DDBJ databases">
        <title>Spongiivirga citrea KCTC 32990T.</title>
        <authorList>
            <person name="Wang G."/>
        </authorList>
    </citation>
    <scope>NUCLEOTIDE SEQUENCE [LARGE SCALE GENOMIC DNA]</scope>
    <source>
        <strain evidence="1 2">KCTC 32990</strain>
    </source>
</reference>
<dbReference type="RefSeq" id="WP_164033841.1">
    <property type="nucleotide sequence ID" value="NZ_JAABOQ010000016.1"/>
</dbReference>
<dbReference type="InterPro" id="IPR029865">
    <property type="entry name" value="KIAA0319-like"/>
</dbReference>
<dbReference type="Gene3D" id="2.60.40.10">
    <property type="entry name" value="Immunoglobulins"/>
    <property type="match status" value="1"/>
</dbReference>
<comment type="caution">
    <text evidence="1">The sequence shown here is derived from an EMBL/GenBank/DDBJ whole genome shotgun (WGS) entry which is preliminary data.</text>
</comment>
<dbReference type="InterPro" id="IPR035986">
    <property type="entry name" value="PKD_dom_sf"/>
</dbReference>
<dbReference type="Pfam" id="PF22352">
    <property type="entry name" value="K319L-like_PKD"/>
    <property type="match status" value="1"/>
</dbReference>
<sequence length="344" mass="35412">DTVQIIIDAPANQQPIAEAGPNQNLVAGTTSFSLDGTGSSDPDGSITAYAWTQVSGPNVSIVNPTSASTNITGAISGTYIFQLEITDNGTPGLADTDTVEITIDLPTFSFSLSTTLSGTNNQGFVVSLNGGASFDNYTMSFQSNLNGTITYPLGSLNTFSEGQMISIPSSDFSDGNWNFLYTANEFGTHNIIITLSSTQASNMPSQSQSVIFAMNNPPDAQNDSVGATSTNSTLLNVLSNDSDPDGDTLTITSVTQPPSGQGSVSIVGGDLISYTGSGYVGQTTFTYTISDGNGGTDTATVTVGVIFDCDPPPGGCPPGQTFCFDTCSCEDTTDPGGNPIICLE</sequence>
<dbReference type="GO" id="GO:0031410">
    <property type="term" value="C:cytoplasmic vesicle"/>
    <property type="evidence" value="ECO:0007669"/>
    <property type="project" value="TreeGrafter"/>
</dbReference>
<feature type="non-terminal residue" evidence="1">
    <location>
        <position position="1"/>
    </location>
</feature>
<dbReference type="AlphaFoldDB" id="A0A6M0CUH4"/>
<evidence type="ECO:0008006" key="3">
    <source>
        <dbReference type="Google" id="ProtNLM"/>
    </source>
</evidence>